<name>A0ABP9CRR0_9FLAO</name>
<dbReference type="EMBL" id="BAABJW010000004">
    <property type="protein sequence ID" value="GAA4816603.1"/>
    <property type="molecule type" value="Genomic_DNA"/>
</dbReference>
<evidence type="ECO:0000313" key="2">
    <source>
        <dbReference type="EMBL" id="GAA4816603.1"/>
    </source>
</evidence>
<evidence type="ECO:0000313" key="3">
    <source>
        <dbReference type="Proteomes" id="UP001501433"/>
    </source>
</evidence>
<keyword evidence="3" id="KW-1185">Reference proteome</keyword>
<gene>
    <name evidence="2" type="ORF">GCM10023330_26310</name>
</gene>
<dbReference type="Pfam" id="PF04264">
    <property type="entry name" value="YceI"/>
    <property type="match status" value="1"/>
</dbReference>
<dbReference type="InterPro" id="IPR007372">
    <property type="entry name" value="Lipid/polyisoprenoid-bd_YceI"/>
</dbReference>
<accession>A0ABP9CRR0</accession>
<dbReference type="SMART" id="SM00867">
    <property type="entry name" value="YceI"/>
    <property type="match status" value="1"/>
</dbReference>
<organism evidence="2 3">
    <name type="scientific">Litoribaculum gwangyangense</name>
    <dbReference type="NCBI Taxonomy" id="1130722"/>
    <lineage>
        <taxon>Bacteria</taxon>
        <taxon>Pseudomonadati</taxon>
        <taxon>Bacteroidota</taxon>
        <taxon>Flavobacteriia</taxon>
        <taxon>Flavobacteriales</taxon>
        <taxon>Flavobacteriaceae</taxon>
        <taxon>Litoribaculum</taxon>
    </lineage>
</organism>
<dbReference type="PANTHER" id="PTHR34406">
    <property type="entry name" value="PROTEIN YCEI"/>
    <property type="match status" value="1"/>
</dbReference>
<dbReference type="PANTHER" id="PTHR34406:SF1">
    <property type="entry name" value="PROTEIN YCEI"/>
    <property type="match status" value="1"/>
</dbReference>
<sequence>MKNLFIILFISVLSTSIISCKDKAKEAETTAAEEVMTVTPELTYNANLDASTIEWKGFKPTGSHNGTIALKQGVINTTDGEITGGSFEIDMGSIVNLDIPAEEKGNADLVGHLKSADFFDVETYPTANFEITSLEEVEGNMMLSGNLTLKDATNNITFPVAVAKDGDSLTLISETFTIDRSKWNVKYGSKSFFDNLGDKFINDDIELKVILKTVKS</sequence>
<dbReference type="SUPFAM" id="SSF101874">
    <property type="entry name" value="YceI-like"/>
    <property type="match status" value="1"/>
</dbReference>
<evidence type="ECO:0000259" key="1">
    <source>
        <dbReference type="SMART" id="SM00867"/>
    </source>
</evidence>
<protein>
    <submittedName>
        <fullName evidence="2">YceI family protein</fullName>
    </submittedName>
</protein>
<feature type="domain" description="Lipid/polyisoprenoid-binding YceI-like" evidence="1">
    <location>
        <begin position="45"/>
        <end position="214"/>
    </location>
</feature>
<comment type="caution">
    <text evidence="2">The sequence shown here is derived from an EMBL/GenBank/DDBJ whole genome shotgun (WGS) entry which is preliminary data.</text>
</comment>
<dbReference type="RefSeq" id="WP_345277567.1">
    <property type="nucleotide sequence ID" value="NZ_BAABJW010000004.1"/>
</dbReference>
<dbReference type="Gene3D" id="2.40.128.110">
    <property type="entry name" value="Lipid/polyisoprenoid-binding, YceI-like"/>
    <property type="match status" value="1"/>
</dbReference>
<dbReference type="PROSITE" id="PS51257">
    <property type="entry name" value="PROKAR_LIPOPROTEIN"/>
    <property type="match status" value="1"/>
</dbReference>
<dbReference type="InterPro" id="IPR036761">
    <property type="entry name" value="TTHA0802/YceI-like_sf"/>
</dbReference>
<reference evidence="3" key="1">
    <citation type="journal article" date="2019" name="Int. J. Syst. Evol. Microbiol.">
        <title>The Global Catalogue of Microorganisms (GCM) 10K type strain sequencing project: providing services to taxonomists for standard genome sequencing and annotation.</title>
        <authorList>
            <consortium name="The Broad Institute Genomics Platform"/>
            <consortium name="The Broad Institute Genome Sequencing Center for Infectious Disease"/>
            <person name="Wu L."/>
            <person name="Ma J."/>
        </authorList>
    </citation>
    <scope>NUCLEOTIDE SEQUENCE [LARGE SCALE GENOMIC DNA]</scope>
    <source>
        <strain evidence="3">JCM 18325</strain>
    </source>
</reference>
<proteinExistence type="predicted"/>
<dbReference type="Proteomes" id="UP001501433">
    <property type="component" value="Unassembled WGS sequence"/>
</dbReference>